<comment type="caution">
    <text evidence="1">The sequence shown here is derived from an EMBL/GenBank/DDBJ whole genome shotgun (WGS) entry which is preliminary data.</text>
</comment>
<accession>B9XRZ7</accession>
<dbReference type="PANTHER" id="PTHR47791">
    <property type="entry name" value="MEIOTICALLY UP-REGULATED GENE 191 PROTEIN"/>
    <property type="match status" value="1"/>
</dbReference>
<dbReference type="Proteomes" id="UP000003688">
    <property type="component" value="Unassembled WGS sequence"/>
</dbReference>
<keyword evidence="1" id="KW-0378">Hydrolase</keyword>
<evidence type="ECO:0000313" key="1">
    <source>
        <dbReference type="EMBL" id="EEF57368.1"/>
    </source>
</evidence>
<dbReference type="SUPFAM" id="SSF48208">
    <property type="entry name" value="Six-hairpin glycosidases"/>
    <property type="match status" value="1"/>
</dbReference>
<reference evidence="1 2" key="1">
    <citation type="journal article" date="2011" name="J. Bacteriol.">
        <title>Genome sequence of 'Pedosphaera parvula' Ellin514, an aerobic Verrucomicrobial isolate from pasture soil.</title>
        <authorList>
            <person name="Kant R."/>
            <person name="van Passel M.W."/>
            <person name="Sangwan P."/>
            <person name="Palva A."/>
            <person name="Lucas S."/>
            <person name="Copeland A."/>
            <person name="Lapidus A."/>
            <person name="Glavina Del Rio T."/>
            <person name="Dalin E."/>
            <person name="Tice H."/>
            <person name="Bruce D."/>
            <person name="Goodwin L."/>
            <person name="Pitluck S."/>
            <person name="Chertkov O."/>
            <person name="Larimer F.W."/>
            <person name="Land M.L."/>
            <person name="Hauser L."/>
            <person name="Brettin T.S."/>
            <person name="Detter J.C."/>
            <person name="Han S."/>
            <person name="de Vos W.M."/>
            <person name="Janssen P.H."/>
            <person name="Smidt H."/>
        </authorList>
    </citation>
    <scope>NUCLEOTIDE SEQUENCE [LARGE SCALE GENOMIC DNA]</scope>
    <source>
        <strain evidence="1 2">Ellin514</strain>
    </source>
</reference>
<dbReference type="Gene3D" id="1.50.10.20">
    <property type="match status" value="1"/>
</dbReference>
<protein>
    <submittedName>
        <fullName evidence="1">Glycoside hydrolase family 76</fullName>
    </submittedName>
</protein>
<keyword evidence="2" id="KW-1185">Reference proteome</keyword>
<name>B9XRZ7_PEDPL</name>
<sequence length="358" mass="39231" precursor="true">MKTNKVLPRLCETWCMFIAVILILGGTLSASAWRTVDAINAFNDYNNAMYFVLSGNQGYYRVAQGSGSVDSFWHFAEEIEMVRDATMLTNNPTYKNMITQLCTGFTVHNGTDWSGNSFNDDLMWGAIAFCRAYNATGNSSYLTIAKNNFNTAYNRGWDTVSGGMWQSTGKVSKNACVNYPAAIAGYCIYSDGGGSSYLTKAQNTYNWAQSHLFNTATGKVSDSTISGTSFSYNQGTCIGAAYLLGDYNTCALSATYTMNNLGTIVGSYRILPEYGTGGDGGGFNGIFMRWTMRYVTGAGVQGTYQPWLQANVTQAWSLRRTSDELSWCQWLHQTPSGNLYAWDCTSTVVGMLTVPATQ</sequence>
<dbReference type="InterPro" id="IPR005198">
    <property type="entry name" value="Glyco_hydro_76"/>
</dbReference>
<proteinExistence type="predicted"/>
<dbReference type="RefSeq" id="WP_007418580.1">
    <property type="nucleotide sequence ID" value="NZ_ABOX02000071.1"/>
</dbReference>
<gene>
    <name evidence="1" type="ORF">Cflav_PD0341</name>
</gene>
<dbReference type="OrthoDB" id="6387072at2"/>
<dbReference type="EMBL" id="ABOX02000071">
    <property type="protein sequence ID" value="EEF57368.1"/>
    <property type="molecule type" value="Genomic_DNA"/>
</dbReference>
<dbReference type="STRING" id="320771.Cflav_PD0341"/>
<organism evidence="1 2">
    <name type="scientific">Pedosphaera parvula (strain Ellin514)</name>
    <dbReference type="NCBI Taxonomy" id="320771"/>
    <lineage>
        <taxon>Bacteria</taxon>
        <taxon>Pseudomonadati</taxon>
        <taxon>Verrucomicrobiota</taxon>
        <taxon>Pedosphaerae</taxon>
        <taxon>Pedosphaerales</taxon>
        <taxon>Pedosphaeraceae</taxon>
        <taxon>Pedosphaera</taxon>
    </lineage>
</organism>
<dbReference type="PANTHER" id="PTHR47791:SF3">
    <property type="entry name" value="MEIOTICALLY UP-REGULATED GENE 191 PROTEIN"/>
    <property type="match status" value="1"/>
</dbReference>
<dbReference type="GO" id="GO:0016787">
    <property type="term" value="F:hydrolase activity"/>
    <property type="evidence" value="ECO:0007669"/>
    <property type="project" value="UniProtKB-KW"/>
</dbReference>
<dbReference type="Pfam" id="PF03663">
    <property type="entry name" value="Glyco_hydro_76"/>
    <property type="match status" value="1"/>
</dbReference>
<dbReference type="InterPro" id="IPR008928">
    <property type="entry name" value="6-hairpin_glycosidase_sf"/>
</dbReference>
<dbReference type="GO" id="GO:0005975">
    <property type="term" value="P:carbohydrate metabolic process"/>
    <property type="evidence" value="ECO:0007669"/>
    <property type="project" value="InterPro"/>
</dbReference>
<evidence type="ECO:0000313" key="2">
    <source>
        <dbReference type="Proteomes" id="UP000003688"/>
    </source>
</evidence>
<dbReference type="AlphaFoldDB" id="B9XRZ7"/>
<dbReference type="InterPro" id="IPR053169">
    <property type="entry name" value="MUG_Protein"/>
</dbReference>